<feature type="compositionally biased region" description="Low complexity" evidence="1">
    <location>
        <begin position="132"/>
        <end position="142"/>
    </location>
</feature>
<comment type="caution">
    <text evidence="2">The sequence shown here is derived from an EMBL/GenBank/DDBJ whole genome shotgun (WGS) entry which is preliminary data.</text>
</comment>
<accession>A0A8H4QUT5</accession>
<feature type="region of interest" description="Disordered" evidence="1">
    <location>
        <begin position="1"/>
        <end position="27"/>
    </location>
</feature>
<evidence type="ECO:0000313" key="3">
    <source>
        <dbReference type="Proteomes" id="UP000521872"/>
    </source>
</evidence>
<evidence type="ECO:0008006" key="4">
    <source>
        <dbReference type="Google" id="ProtNLM"/>
    </source>
</evidence>
<organism evidence="2 3">
    <name type="scientific">Agrocybe pediades</name>
    <dbReference type="NCBI Taxonomy" id="84607"/>
    <lineage>
        <taxon>Eukaryota</taxon>
        <taxon>Fungi</taxon>
        <taxon>Dikarya</taxon>
        <taxon>Basidiomycota</taxon>
        <taxon>Agaricomycotina</taxon>
        <taxon>Agaricomycetes</taxon>
        <taxon>Agaricomycetidae</taxon>
        <taxon>Agaricales</taxon>
        <taxon>Agaricineae</taxon>
        <taxon>Strophariaceae</taxon>
        <taxon>Agrocybe</taxon>
    </lineage>
</organism>
<keyword evidence="3" id="KW-1185">Reference proteome</keyword>
<sequence length="210" mass="23266">MSTTVTYTATLPSTHTHTRQRTRTSSIFSASSGTSLASIFEISKSSSTSGVSQRPDKHQAYGSFVPVRSATPTLQEFVLYSVRTPRRRKVTFDDRVSFSHDVDDSDEYYSSDIPSITRTFPSPSYDCPPSPTSSSSSTSIHTPEPRDTSELHPILAKLERKSKFCGNVAQCSTCRKEGADFPRCAKCGDMWCSRACRLEDGKRHVCTKVQ</sequence>
<reference evidence="2 3" key="1">
    <citation type="submission" date="2019-12" db="EMBL/GenBank/DDBJ databases">
        <authorList>
            <person name="Floudas D."/>
            <person name="Bentzer J."/>
            <person name="Ahren D."/>
            <person name="Johansson T."/>
            <person name="Persson P."/>
            <person name="Tunlid A."/>
        </authorList>
    </citation>
    <scope>NUCLEOTIDE SEQUENCE [LARGE SCALE GENOMIC DNA]</scope>
    <source>
        <strain evidence="2 3">CBS 102.39</strain>
    </source>
</reference>
<evidence type="ECO:0000256" key="1">
    <source>
        <dbReference type="SAM" id="MobiDB-lite"/>
    </source>
</evidence>
<dbReference type="AlphaFoldDB" id="A0A8H4QUT5"/>
<dbReference type="EMBL" id="JAACJL010000030">
    <property type="protein sequence ID" value="KAF4617274.1"/>
    <property type="molecule type" value="Genomic_DNA"/>
</dbReference>
<name>A0A8H4QUT5_9AGAR</name>
<feature type="region of interest" description="Disordered" evidence="1">
    <location>
        <begin position="120"/>
        <end position="149"/>
    </location>
</feature>
<gene>
    <name evidence="2" type="ORF">D9613_005869</name>
</gene>
<proteinExistence type="predicted"/>
<dbReference type="Proteomes" id="UP000521872">
    <property type="component" value="Unassembled WGS sequence"/>
</dbReference>
<protein>
    <recommendedName>
        <fullName evidence="4">HIT-type domain-containing protein</fullName>
    </recommendedName>
</protein>
<evidence type="ECO:0000313" key="2">
    <source>
        <dbReference type="EMBL" id="KAF4617274.1"/>
    </source>
</evidence>
<feature type="compositionally biased region" description="Polar residues" evidence="1">
    <location>
        <begin position="1"/>
        <end position="12"/>
    </location>
</feature>